<feature type="transmembrane region" description="Helical" evidence="7">
    <location>
        <begin position="318"/>
        <end position="345"/>
    </location>
</feature>
<dbReference type="Pfam" id="PF00324">
    <property type="entry name" value="AA_permease"/>
    <property type="match status" value="1"/>
</dbReference>
<dbReference type="PIRSF" id="PIRSF006060">
    <property type="entry name" value="AA_transporter"/>
    <property type="match status" value="1"/>
</dbReference>
<accession>A0A6A4HSP3</accession>
<evidence type="ECO:0000313" key="9">
    <source>
        <dbReference type="EMBL" id="KAE9401156.1"/>
    </source>
</evidence>
<organism evidence="9 10">
    <name type="scientific">Gymnopus androsaceus JB14</name>
    <dbReference type="NCBI Taxonomy" id="1447944"/>
    <lineage>
        <taxon>Eukaryota</taxon>
        <taxon>Fungi</taxon>
        <taxon>Dikarya</taxon>
        <taxon>Basidiomycota</taxon>
        <taxon>Agaricomycotina</taxon>
        <taxon>Agaricomycetes</taxon>
        <taxon>Agaricomycetidae</taxon>
        <taxon>Agaricales</taxon>
        <taxon>Marasmiineae</taxon>
        <taxon>Omphalotaceae</taxon>
        <taxon>Gymnopus</taxon>
    </lineage>
</organism>
<dbReference type="Proteomes" id="UP000799118">
    <property type="component" value="Unassembled WGS sequence"/>
</dbReference>
<keyword evidence="3 7" id="KW-0812">Transmembrane</keyword>
<feature type="transmembrane region" description="Helical" evidence="7">
    <location>
        <begin position="225"/>
        <end position="242"/>
    </location>
</feature>
<feature type="transmembrane region" description="Helical" evidence="7">
    <location>
        <begin position="158"/>
        <end position="178"/>
    </location>
</feature>
<feature type="transmembrane region" description="Helical" evidence="7">
    <location>
        <begin position="81"/>
        <end position="104"/>
    </location>
</feature>
<reference evidence="9" key="1">
    <citation type="journal article" date="2019" name="Environ. Microbiol.">
        <title>Fungal ecological strategies reflected in gene transcription - a case study of two litter decomposers.</title>
        <authorList>
            <person name="Barbi F."/>
            <person name="Kohler A."/>
            <person name="Barry K."/>
            <person name="Baskaran P."/>
            <person name="Daum C."/>
            <person name="Fauchery L."/>
            <person name="Ihrmark K."/>
            <person name="Kuo A."/>
            <person name="LaButti K."/>
            <person name="Lipzen A."/>
            <person name="Morin E."/>
            <person name="Grigoriev I.V."/>
            <person name="Henrissat B."/>
            <person name="Lindahl B."/>
            <person name="Martin F."/>
        </authorList>
    </citation>
    <scope>NUCLEOTIDE SEQUENCE</scope>
    <source>
        <strain evidence="9">JB14</strain>
    </source>
</reference>
<feature type="transmembrane region" description="Helical" evidence="7">
    <location>
        <begin position="416"/>
        <end position="433"/>
    </location>
</feature>
<keyword evidence="2" id="KW-0813">Transport</keyword>
<dbReference type="PANTHER" id="PTHR43341:SF18">
    <property type="entry name" value="AMINO ACID PERMEASE_ SLC12A DOMAIN-CONTAINING PROTEIN"/>
    <property type="match status" value="1"/>
</dbReference>
<sequence>MSYPANGKDEHSALISNQDIESASVHIKQEDVFVEEKDLKRGLKQRHIQMIAFAGTIGTGLFLGSGLALTTGGPVGAFLGYLFTGILVSGVVISIAEMTALVPLTGSAIRQSEYFVDPALSFAQGWNGIYTACVGFPAEITAGAILVDFWTTSVSNGVWITILAFLVISVNMLPIRVYGELEFGFSMLKILLIVGLVIMGLCIDLGGVSGQPRLGFQYWRNPGPFVQYLGIPGTLGRFLGFWKTFSSAAYAYSGVEGIAAAASETQNPRRNIPKAAKRIFWRVLLFYVITIFIVTLIVPSNSKDLLRATGNAAQSPFVIAATLAGIKVVPHIMNAVVLTSAWSALNSGMLGASRVLYGLASEGHAPRFFLKTNRFGIPYLCVAFIGSFMALAYMTLSTNASTVFTWFQDMSSTATLVNWSIICLVYLRFYYGCKHQGIDRKELPWAGPFQPYAAWVFIHGQWSTETFVAAYFDIPLIFAIYFGYKLVKRTKIVSYEEMPIRYYMEIARQNPEPPEKPLKGWKRLAILWS</sequence>
<keyword evidence="4" id="KW-0029">Amino-acid transport</keyword>
<dbReference type="EMBL" id="ML769449">
    <property type="protein sequence ID" value="KAE9401156.1"/>
    <property type="molecule type" value="Genomic_DNA"/>
</dbReference>
<dbReference type="AlphaFoldDB" id="A0A6A4HSP3"/>
<proteinExistence type="predicted"/>
<feature type="transmembrane region" description="Helical" evidence="7">
    <location>
        <begin position="445"/>
        <end position="462"/>
    </location>
</feature>
<evidence type="ECO:0000259" key="8">
    <source>
        <dbReference type="Pfam" id="PF00324"/>
    </source>
</evidence>
<feature type="transmembrane region" description="Helical" evidence="7">
    <location>
        <begin position="50"/>
        <end position="69"/>
    </location>
</feature>
<evidence type="ECO:0000256" key="5">
    <source>
        <dbReference type="ARBA" id="ARBA00022989"/>
    </source>
</evidence>
<dbReference type="FunFam" id="1.20.1740.10:FF:000006">
    <property type="entry name" value="General amino acid permease"/>
    <property type="match status" value="1"/>
</dbReference>
<dbReference type="PANTHER" id="PTHR43341">
    <property type="entry name" value="AMINO ACID PERMEASE"/>
    <property type="match status" value="1"/>
</dbReference>
<keyword evidence="5 7" id="KW-1133">Transmembrane helix</keyword>
<evidence type="ECO:0000256" key="2">
    <source>
        <dbReference type="ARBA" id="ARBA00022448"/>
    </source>
</evidence>
<feature type="transmembrane region" description="Helical" evidence="7">
    <location>
        <begin position="279"/>
        <end position="298"/>
    </location>
</feature>
<dbReference type="GO" id="GO:0016020">
    <property type="term" value="C:membrane"/>
    <property type="evidence" value="ECO:0007669"/>
    <property type="project" value="UniProtKB-SubCell"/>
</dbReference>
<feature type="transmembrane region" description="Helical" evidence="7">
    <location>
        <begin position="468"/>
        <end position="487"/>
    </location>
</feature>
<dbReference type="InterPro" id="IPR050524">
    <property type="entry name" value="APC_YAT"/>
</dbReference>
<evidence type="ECO:0000256" key="3">
    <source>
        <dbReference type="ARBA" id="ARBA00022692"/>
    </source>
</evidence>
<comment type="subcellular location">
    <subcellularLocation>
        <location evidence="1">Membrane</location>
        <topology evidence="1">Multi-pass membrane protein</topology>
    </subcellularLocation>
</comment>
<evidence type="ECO:0000256" key="6">
    <source>
        <dbReference type="ARBA" id="ARBA00023136"/>
    </source>
</evidence>
<feature type="transmembrane region" description="Helical" evidence="7">
    <location>
        <begin position="377"/>
        <end position="396"/>
    </location>
</feature>
<keyword evidence="10" id="KW-1185">Reference proteome</keyword>
<evidence type="ECO:0000256" key="7">
    <source>
        <dbReference type="SAM" id="Phobius"/>
    </source>
</evidence>
<feature type="transmembrane region" description="Helical" evidence="7">
    <location>
        <begin position="190"/>
        <end position="210"/>
    </location>
</feature>
<evidence type="ECO:0000256" key="4">
    <source>
        <dbReference type="ARBA" id="ARBA00022970"/>
    </source>
</evidence>
<evidence type="ECO:0000313" key="10">
    <source>
        <dbReference type="Proteomes" id="UP000799118"/>
    </source>
</evidence>
<feature type="domain" description="Amino acid permease/ SLC12A" evidence="8">
    <location>
        <begin position="47"/>
        <end position="492"/>
    </location>
</feature>
<dbReference type="GO" id="GO:0015171">
    <property type="term" value="F:amino acid transmembrane transporter activity"/>
    <property type="evidence" value="ECO:0007669"/>
    <property type="project" value="TreeGrafter"/>
</dbReference>
<keyword evidence="6 7" id="KW-0472">Membrane</keyword>
<protein>
    <recommendedName>
        <fullName evidence="8">Amino acid permease/ SLC12A domain-containing protein</fullName>
    </recommendedName>
</protein>
<dbReference type="OrthoDB" id="10062876at2759"/>
<evidence type="ECO:0000256" key="1">
    <source>
        <dbReference type="ARBA" id="ARBA00004141"/>
    </source>
</evidence>
<dbReference type="Gene3D" id="1.20.1740.10">
    <property type="entry name" value="Amino acid/polyamine transporter I"/>
    <property type="match status" value="1"/>
</dbReference>
<gene>
    <name evidence="9" type="ORF">BT96DRAFT_965067</name>
</gene>
<dbReference type="InterPro" id="IPR004841">
    <property type="entry name" value="AA-permease/SLC12A_dom"/>
</dbReference>
<name>A0A6A4HSP3_9AGAR</name>
<feature type="transmembrane region" description="Helical" evidence="7">
    <location>
        <begin position="125"/>
        <end position="146"/>
    </location>
</feature>